<protein>
    <submittedName>
        <fullName evidence="1">Uncharacterized protein</fullName>
    </submittedName>
</protein>
<evidence type="ECO:0000313" key="1">
    <source>
        <dbReference type="EMBL" id="DAF57626.1"/>
    </source>
</evidence>
<organism evidence="1">
    <name type="scientific">Siphoviridae sp. ctM6i4</name>
    <dbReference type="NCBI Taxonomy" id="2827852"/>
    <lineage>
        <taxon>Viruses</taxon>
        <taxon>Duplodnaviria</taxon>
        <taxon>Heunggongvirae</taxon>
        <taxon>Uroviricota</taxon>
        <taxon>Caudoviricetes</taxon>
    </lineage>
</organism>
<accession>A0A8S5T4C9</accession>
<dbReference type="EMBL" id="BK032735">
    <property type="protein sequence ID" value="DAF57626.1"/>
    <property type="molecule type" value="Genomic_DNA"/>
</dbReference>
<name>A0A8S5T4C9_9CAUD</name>
<reference evidence="1" key="1">
    <citation type="journal article" date="2021" name="Proc. Natl. Acad. Sci. U.S.A.">
        <title>A Catalog of Tens of Thousands of Viruses from Human Metagenomes Reveals Hidden Associations with Chronic Diseases.</title>
        <authorList>
            <person name="Tisza M.J."/>
            <person name="Buck C.B."/>
        </authorList>
    </citation>
    <scope>NUCLEOTIDE SEQUENCE</scope>
    <source>
        <strain evidence="1">CtM6i4</strain>
    </source>
</reference>
<proteinExistence type="predicted"/>
<sequence>MNTTIGCPIPGAIQPNNLVKIIDKACMSYIIDHREEKKGLYLSLENCEVGAAVVACDNSTGDAYIEEFDSVKAAIKWLRREE</sequence>